<gene>
    <name evidence="1" type="ORF">POCTA_138.1.T1610021</name>
</gene>
<keyword evidence="2" id="KW-1185">Reference proteome</keyword>
<comment type="caution">
    <text evidence="1">The sequence shown here is derived from an EMBL/GenBank/DDBJ whole genome shotgun (WGS) entry which is preliminary data.</text>
</comment>
<protein>
    <submittedName>
        <fullName evidence="1">Uncharacterized protein</fullName>
    </submittedName>
</protein>
<evidence type="ECO:0000313" key="1">
    <source>
        <dbReference type="EMBL" id="CAD8213248.1"/>
    </source>
</evidence>
<accession>A0A8S1YIH3</accession>
<evidence type="ECO:0000313" key="2">
    <source>
        <dbReference type="Proteomes" id="UP000683925"/>
    </source>
</evidence>
<dbReference type="AlphaFoldDB" id="A0A8S1YIH3"/>
<reference evidence="1" key="1">
    <citation type="submission" date="2021-01" db="EMBL/GenBank/DDBJ databases">
        <authorList>
            <consortium name="Genoscope - CEA"/>
            <person name="William W."/>
        </authorList>
    </citation>
    <scope>NUCLEOTIDE SEQUENCE</scope>
</reference>
<name>A0A8S1YIH3_PAROT</name>
<dbReference type="Proteomes" id="UP000683925">
    <property type="component" value="Unassembled WGS sequence"/>
</dbReference>
<proteinExistence type="predicted"/>
<dbReference type="EMBL" id="CAJJDP010000163">
    <property type="protein sequence ID" value="CAD8213248.1"/>
    <property type="molecule type" value="Genomic_DNA"/>
</dbReference>
<sequence>MHADDDQKSSEYIGITVITQGYQEAVLEFKQELGRFQMQTNTVTENYQGLYHHKNLLSQKSSHSQLLHKRILYWFLELSDNLPLGSIRFASFFKESFCKLQLINLKFRGQFHQDMRLMHFKGCEKHLMSLDFTI</sequence>
<organism evidence="1 2">
    <name type="scientific">Paramecium octaurelia</name>
    <dbReference type="NCBI Taxonomy" id="43137"/>
    <lineage>
        <taxon>Eukaryota</taxon>
        <taxon>Sar</taxon>
        <taxon>Alveolata</taxon>
        <taxon>Ciliophora</taxon>
        <taxon>Intramacronucleata</taxon>
        <taxon>Oligohymenophorea</taxon>
        <taxon>Peniculida</taxon>
        <taxon>Parameciidae</taxon>
        <taxon>Paramecium</taxon>
    </lineage>
</organism>